<evidence type="ECO:0000313" key="3">
    <source>
        <dbReference type="Proteomes" id="UP000077248"/>
    </source>
</evidence>
<dbReference type="KEGG" id="aalt:CC77DRAFT_727822"/>
<dbReference type="AlphaFoldDB" id="A0A177DRE7"/>
<dbReference type="VEuPathDB" id="FungiDB:CC77DRAFT_727822"/>
<name>A0A177DRE7_ALTAL</name>
<sequence>MARSTMRIARTANVYQYTRLDTKKQQIRLLKLSRPPSAANVLPDRNMIHCELETFDLDTVPEHIALSYTWGDASNNQHIIVGNKAMAVRMNLFDFLYAFRSDDANIRHLWIDQICINQQDTAERNHQVRLMARIYSGCIYVIAWLGLSSSRAARRYSKIRNAANTKAILENRYFTRLWIVQEVLLPKEARILCGDTWIHWDTLKQAALWADYLEHPTLRQVTWLLTNRYAHSEHIEPGYKHLLVNMLSQFSGMGCEDPRDKLYGMLGLVSEELRPVVNYDNTVEQVYLDTMRMLGVWHCLHASNWWWQDLPLRMGVSLAHVVSMQPFITDLLACGRQPIETLPFWTLHMGYEKADSKYHGLGRWWYECGGVRHYYDCIMGASEDSEAVLWSLLDATSERGSR</sequence>
<dbReference type="OMA" id="EMWLARE"/>
<proteinExistence type="predicted"/>
<dbReference type="EMBL" id="KV441474">
    <property type="protein sequence ID" value="OAG22374.1"/>
    <property type="molecule type" value="Genomic_DNA"/>
</dbReference>
<reference evidence="2 3" key="1">
    <citation type="submission" date="2016-05" db="EMBL/GenBank/DDBJ databases">
        <title>Comparative analysis of secretome profiles of manganese(II)-oxidizing ascomycete fungi.</title>
        <authorList>
            <consortium name="DOE Joint Genome Institute"/>
            <person name="Zeiner C.A."/>
            <person name="Purvine S.O."/>
            <person name="Zink E.M."/>
            <person name="Wu S."/>
            <person name="Pasa-Tolic L."/>
            <person name="Chaput D.L."/>
            <person name="Haridas S."/>
            <person name="Grigoriev I.V."/>
            <person name="Santelli C.M."/>
            <person name="Hansel C.M."/>
        </authorList>
    </citation>
    <scope>NUCLEOTIDE SEQUENCE [LARGE SCALE GENOMIC DNA]</scope>
    <source>
        <strain evidence="2 3">SRC1lrK2f</strain>
    </source>
</reference>
<organism evidence="2 3">
    <name type="scientific">Alternaria alternata</name>
    <name type="common">Alternaria rot fungus</name>
    <name type="synonym">Torula alternata</name>
    <dbReference type="NCBI Taxonomy" id="5599"/>
    <lineage>
        <taxon>Eukaryota</taxon>
        <taxon>Fungi</taxon>
        <taxon>Dikarya</taxon>
        <taxon>Ascomycota</taxon>
        <taxon>Pezizomycotina</taxon>
        <taxon>Dothideomycetes</taxon>
        <taxon>Pleosporomycetidae</taxon>
        <taxon>Pleosporales</taxon>
        <taxon>Pleosporineae</taxon>
        <taxon>Pleosporaceae</taxon>
        <taxon>Alternaria</taxon>
        <taxon>Alternaria sect. Alternaria</taxon>
        <taxon>Alternaria alternata complex</taxon>
    </lineage>
</organism>
<dbReference type="InterPro" id="IPR010730">
    <property type="entry name" value="HET"/>
</dbReference>
<keyword evidence="3" id="KW-1185">Reference proteome</keyword>
<dbReference type="PANTHER" id="PTHR24148">
    <property type="entry name" value="ANKYRIN REPEAT DOMAIN-CONTAINING PROTEIN 39 HOMOLOG-RELATED"/>
    <property type="match status" value="1"/>
</dbReference>
<evidence type="ECO:0000313" key="2">
    <source>
        <dbReference type="EMBL" id="OAG22374.1"/>
    </source>
</evidence>
<dbReference type="PANTHER" id="PTHR24148:SF73">
    <property type="entry name" value="HET DOMAIN PROTEIN (AFU_ORTHOLOGUE AFUA_8G01020)"/>
    <property type="match status" value="1"/>
</dbReference>
<dbReference type="Pfam" id="PF06985">
    <property type="entry name" value="HET"/>
    <property type="match status" value="1"/>
</dbReference>
<dbReference type="RefSeq" id="XP_018387795.1">
    <property type="nucleotide sequence ID" value="XM_018532936.1"/>
</dbReference>
<evidence type="ECO:0000259" key="1">
    <source>
        <dbReference type="Pfam" id="PF06985"/>
    </source>
</evidence>
<feature type="domain" description="Heterokaryon incompatibility" evidence="1">
    <location>
        <begin position="64"/>
        <end position="161"/>
    </location>
</feature>
<dbReference type="InterPro" id="IPR052895">
    <property type="entry name" value="HetReg/Transcr_Mod"/>
</dbReference>
<dbReference type="GeneID" id="29118530"/>
<gene>
    <name evidence="2" type="ORF">CC77DRAFT_727822</name>
</gene>
<dbReference type="Proteomes" id="UP000077248">
    <property type="component" value="Unassembled WGS sequence"/>
</dbReference>
<accession>A0A177DRE7</accession>
<protein>
    <submittedName>
        <fullName evidence="2">HET-domain-containing protein</fullName>
    </submittedName>
</protein>